<proteinExistence type="predicted"/>
<accession>A0AAU9K7Z4</accession>
<dbReference type="EMBL" id="CAJZBQ010000056">
    <property type="protein sequence ID" value="CAG9333059.1"/>
    <property type="molecule type" value="Genomic_DNA"/>
</dbReference>
<feature type="region of interest" description="Disordered" evidence="1">
    <location>
        <begin position="1"/>
        <end position="23"/>
    </location>
</feature>
<evidence type="ECO:0000313" key="2">
    <source>
        <dbReference type="EMBL" id="CAG9333059.1"/>
    </source>
</evidence>
<feature type="compositionally biased region" description="Polar residues" evidence="1">
    <location>
        <begin position="10"/>
        <end position="23"/>
    </location>
</feature>
<sequence>MYYKPYGKPSSLNQSTVSLHKKSNSSLPSLLQITNPKPKAKEKTKFIRKKLGRTNSVINFWNPSPSHKISSHNEKIFTPIISNFQSRGNSPKNYSKGFELCYKLYPRPSFISGTEIKTSKCKKSLRIDYDFSNFDTERSIQAGNYGRPTSISRRALGNLISDQEIVPLTPNMIGKLNAPTSFSRMAEDSDKDMKSDIEKILENLQSSRARKRKFIMRNSRKSL</sequence>
<evidence type="ECO:0000313" key="3">
    <source>
        <dbReference type="Proteomes" id="UP001162131"/>
    </source>
</evidence>
<evidence type="ECO:0000256" key="1">
    <source>
        <dbReference type="SAM" id="MobiDB-lite"/>
    </source>
</evidence>
<name>A0AAU9K7Z4_9CILI</name>
<dbReference type="Proteomes" id="UP001162131">
    <property type="component" value="Unassembled WGS sequence"/>
</dbReference>
<gene>
    <name evidence="2" type="ORF">BSTOLATCC_MIC57879</name>
</gene>
<reference evidence="2" key="1">
    <citation type="submission" date="2021-09" db="EMBL/GenBank/DDBJ databases">
        <authorList>
            <consortium name="AG Swart"/>
            <person name="Singh M."/>
            <person name="Singh A."/>
            <person name="Seah K."/>
            <person name="Emmerich C."/>
        </authorList>
    </citation>
    <scope>NUCLEOTIDE SEQUENCE</scope>
    <source>
        <strain evidence="2">ATCC30299</strain>
    </source>
</reference>
<keyword evidence="3" id="KW-1185">Reference proteome</keyword>
<dbReference type="AlphaFoldDB" id="A0AAU9K7Z4"/>
<organism evidence="2 3">
    <name type="scientific">Blepharisma stoltei</name>
    <dbReference type="NCBI Taxonomy" id="1481888"/>
    <lineage>
        <taxon>Eukaryota</taxon>
        <taxon>Sar</taxon>
        <taxon>Alveolata</taxon>
        <taxon>Ciliophora</taxon>
        <taxon>Postciliodesmatophora</taxon>
        <taxon>Heterotrichea</taxon>
        <taxon>Heterotrichida</taxon>
        <taxon>Blepharismidae</taxon>
        <taxon>Blepharisma</taxon>
    </lineage>
</organism>
<protein>
    <submittedName>
        <fullName evidence="2">Uncharacterized protein</fullName>
    </submittedName>
</protein>
<comment type="caution">
    <text evidence="2">The sequence shown here is derived from an EMBL/GenBank/DDBJ whole genome shotgun (WGS) entry which is preliminary data.</text>
</comment>